<dbReference type="Proteomes" id="UP000494182">
    <property type="component" value="Unassembled WGS sequence"/>
</dbReference>
<keyword evidence="1" id="KW-0175">Coiled coil</keyword>
<sequence>MSNTEIGGGVSSVRHSGVKKGVVARIKSVDRIFAITVLLPTVVATTYYGLIASDVYISESRFIVRSAEKSNQAGFMGALLQGTGLSKAQDDTYPVIDYIQSRDALSVLNQNGEIAREYSEKGDFASRYLKIFGDGNEALWKYYSSHIVNVDLDTVSSITTLKVRSFSSQEAKSINEKLLDLSEGLINKINERATKDAVTFSQRRVDAANQQAKNAAAALAAFRNSNTVFDPDKQSATQLVQVAALQKNLFDEQAQLAQLEKIAPKNPQINALKTSIEVLTQQIAQSSGDVTGKRSSLSTKAAAYARLQLDAEFTSKELASAMTSLENARAEAQRQQLYLERIVQPNEPDMAVEPRRLRSIAATFIVGLVIWGIATIFVSGVKEHRN</sequence>
<name>A0A6P2Y1W6_9BURK</name>
<protein>
    <submittedName>
        <fullName evidence="3">WcbD</fullName>
    </submittedName>
</protein>
<dbReference type="PANTHER" id="PTHR32309:SF13">
    <property type="entry name" value="FERRIC ENTEROBACTIN TRANSPORT PROTEIN FEPE"/>
    <property type="match status" value="1"/>
</dbReference>
<feature type="coiled-coil region" evidence="1">
    <location>
        <begin position="205"/>
        <end position="262"/>
    </location>
</feature>
<evidence type="ECO:0000313" key="3">
    <source>
        <dbReference type="EMBL" id="VWD14205.1"/>
    </source>
</evidence>
<evidence type="ECO:0000313" key="4">
    <source>
        <dbReference type="Proteomes" id="UP000494182"/>
    </source>
</evidence>
<keyword evidence="2" id="KW-0812">Transmembrane</keyword>
<dbReference type="AlphaFoldDB" id="A0A6P2Y1W6"/>
<proteinExistence type="predicted"/>
<feature type="transmembrane region" description="Helical" evidence="2">
    <location>
        <begin position="360"/>
        <end position="381"/>
    </location>
</feature>
<evidence type="ECO:0000256" key="2">
    <source>
        <dbReference type="SAM" id="Phobius"/>
    </source>
</evidence>
<dbReference type="GO" id="GO:0005886">
    <property type="term" value="C:plasma membrane"/>
    <property type="evidence" value="ECO:0007669"/>
    <property type="project" value="TreeGrafter"/>
</dbReference>
<keyword evidence="2" id="KW-1133">Transmembrane helix</keyword>
<dbReference type="RefSeq" id="WP_174973336.1">
    <property type="nucleotide sequence ID" value="NZ_CABVQT010000006.1"/>
</dbReference>
<organism evidence="3 4">
    <name type="scientific">Burkholderia contaminans</name>
    <dbReference type="NCBI Taxonomy" id="488447"/>
    <lineage>
        <taxon>Bacteria</taxon>
        <taxon>Pseudomonadati</taxon>
        <taxon>Pseudomonadota</taxon>
        <taxon>Betaproteobacteria</taxon>
        <taxon>Burkholderiales</taxon>
        <taxon>Burkholderiaceae</taxon>
        <taxon>Burkholderia</taxon>
        <taxon>Burkholderia cepacia complex</taxon>
    </lineage>
</organism>
<dbReference type="InterPro" id="IPR050445">
    <property type="entry name" value="Bact_polysacc_biosynth/exp"/>
</dbReference>
<accession>A0A6P2Y1W6</accession>
<dbReference type="GO" id="GO:0004713">
    <property type="term" value="F:protein tyrosine kinase activity"/>
    <property type="evidence" value="ECO:0007669"/>
    <property type="project" value="TreeGrafter"/>
</dbReference>
<dbReference type="PANTHER" id="PTHR32309">
    <property type="entry name" value="TYROSINE-PROTEIN KINASE"/>
    <property type="match status" value="1"/>
</dbReference>
<gene>
    <name evidence="3" type="ORF">BCO71171_02714</name>
</gene>
<keyword evidence="2" id="KW-0472">Membrane</keyword>
<dbReference type="EMBL" id="CABVQT010000006">
    <property type="protein sequence ID" value="VWD14205.1"/>
    <property type="molecule type" value="Genomic_DNA"/>
</dbReference>
<reference evidence="3 4" key="1">
    <citation type="submission" date="2019-09" db="EMBL/GenBank/DDBJ databases">
        <authorList>
            <person name="Depoorter E."/>
        </authorList>
    </citation>
    <scope>NUCLEOTIDE SEQUENCE [LARGE SCALE GENOMIC DNA]</scope>
    <source>
        <strain evidence="3">R-71171</strain>
    </source>
</reference>
<evidence type="ECO:0000256" key="1">
    <source>
        <dbReference type="SAM" id="Coils"/>
    </source>
</evidence>